<gene>
    <name evidence="1" type="ORF">SDJN03_06526</name>
</gene>
<dbReference type="EMBL" id="JAGKQH010000004">
    <property type="protein sequence ID" value="KAG6601293.1"/>
    <property type="molecule type" value="Genomic_DNA"/>
</dbReference>
<name>A0AAV6NR41_9ROSI</name>
<keyword evidence="2" id="KW-1185">Reference proteome</keyword>
<dbReference type="PANTHER" id="PTHR22715:SF1">
    <property type="entry name" value="DNA BINDING PROTEIN"/>
    <property type="match status" value="1"/>
</dbReference>
<feature type="non-terminal residue" evidence="1">
    <location>
        <position position="1"/>
    </location>
</feature>
<reference evidence="1 2" key="1">
    <citation type="journal article" date="2021" name="Hortic Res">
        <title>The domestication of Cucurbita argyrosperma as revealed by the genome of its wild relative.</title>
        <authorList>
            <person name="Barrera-Redondo J."/>
            <person name="Sanchez-de la Vega G."/>
            <person name="Aguirre-Liguori J.A."/>
            <person name="Castellanos-Morales G."/>
            <person name="Gutierrez-Guerrero Y.T."/>
            <person name="Aguirre-Dugua X."/>
            <person name="Aguirre-Planter E."/>
            <person name="Tenaillon M.I."/>
            <person name="Lira-Saade R."/>
            <person name="Eguiarte L.E."/>
        </authorList>
    </citation>
    <scope>NUCLEOTIDE SEQUENCE [LARGE SCALE GENOMIC DNA]</scope>
    <source>
        <strain evidence="1">JBR-2021</strain>
    </source>
</reference>
<dbReference type="GO" id="GO:0005634">
    <property type="term" value="C:nucleus"/>
    <property type="evidence" value="ECO:0007669"/>
    <property type="project" value="TreeGrafter"/>
</dbReference>
<proteinExistence type="predicted"/>
<dbReference type="AlphaFoldDB" id="A0AAV6NR41"/>
<dbReference type="PANTHER" id="PTHR22715">
    <property type="entry name" value="TRANSFORMING GROWTH FACTOR BETA REGULATED GENE 1"/>
    <property type="match status" value="1"/>
</dbReference>
<evidence type="ECO:0000313" key="2">
    <source>
        <dbReference type="Proteomes" id="UP000685013"/>
    </source>
</evidence>
<comment type="caution">
    <text evidence="1">The sequence shown here is derived from an EMBL/GenBank/DDBJ whole genome shotgun (WGS) entry which is preliminary data.</text>
</comment>
<sequence>MDTVPSSQVPSIVYSRIKAQNVFHLAKEYNRPSDEAYDTSCLGNHYGAETSSTESPHSSYFNQIKTSRHTCFEGRFGSWKRKENFTSNCNARDYVKELLCAMSTSSKNIEEHSLLQLKDSAIWLFASTISDSRDSHDYLLMDCQINHAELWKLMLLADKTATGASAGRGIIRTWDGLVYMWALSAGNKLGTLLCFTGIATDNKEIGVVAITADSRQLVYLLSSDGKR</sequence>
<protein>
    <submittedName>
        <fullName evidence="1">Uncharacterized protein</fullName>
    </submittedName>
</protein>
<accession>A0AAV6NR41</accession>
<evidence type="ECO:0000313" key="1">
    <source>
        <dbReference type="EMBL" id="KAG6601293.1"/>
    </source>
</evidence>
<dbReference type="InterPro" id="IPR040092">
    <property type="entry name" value="TBRG1"/>
</dbReference>
<dbReference type="GO" id="GO:0051726">
    <property type="term" value="P:regulation of cell cycle"/>
    <property type="evidence" value="ECO:0007669"/>
    <property type="project" value="TreeGrafter"/>
</dbReference>
<dbReference type="Proteomes" id="UP000685013">
    <property type="component" value="Chromosome 4"/>
</dbReference>
<organism evidence="1 2">
    <name type="scientific">Cucurbita argyrosperma subsp. sororia</name>
    <dbReference type="NCBI Taxonomy" id="37648"/>
    <lineage>
        <taxon>Eukaryota</taxon>
        <taxon>Viridiplantae</taxon>
        <taxon>Streptophyta</taxon>
        <taxon>Embryophyta</taxon>
        <taxon>Tracheophyta</taxon>
        <taxon>Spermatophyta</taxon>
        <taxon>Magnoliopsida</taxon>
        <taxon>eudicotyledons</taxon>
        <taxon>Gunneridae</taxon>
        <taxon>Pentapetalae</taxon>
        <taxon>rosids</taxon>
        <taxon>fabids</taxon>
        <taxon>Cucurbitales</taxon>
        <taxon>Cucurbitaceae</taxon>
        <taxon>Cucurbiteae</taxon>
        <taxon>Cucurbita</taxon>
    </lineage>
</organism>